<organism evidence="3 4">
    <name type="scientific">Nitzschia inconspicua</name>
    <dbReference type="NCBI Taxonomy" id="303405"/>
    <lineage>
        <taxon>Eukaryota</taxon>
        <taxon>Sar</taxon>
        <taxon>Stramenopiles</taxon>
        <taxon>Ochrophyta</taxon>
        <taxon>Bacillariophyta</taxon>
        <taxon>Bacillariophyceae</taxon>
        <taxon>Bacillariophycidae</taxon>
        <taxon>Bacillariales</taxon>
        <taxon>Bacillariaceae</taxon>
        <taxon>Nitzschia</taxon>
    </lineage>
</organism>
<protein>
    <submittedName>
        <fullName evidence="3">HAT family C-terminal dimerization domain containing protein</fullName>
    </submittedName>
</protein>
<dbReference type="EMBL" id="JAGRRH010000013">
    <property type="protein sequence ID" value="KAG7361213.1"/>
    <property type="molecule type" value="Genomic_DNA"/>
</dbReference>
<dbReference type="GO" id="GO:0046983">
    <property type="term" value="F:protein dimerization activity"/>
    <property type="evidence" value="ECO:0007669"/>
    <property type="project" value="InterPro"/>
</dbReference>
<gene>
    <name evidence="2" type="ORF">IV203_006718</name>
    <name evidence="3" type="ORF">IV203_036313</name>
</gene>
<accession>A0A9K3PVI1</accession>
<comment type="caution">
    <text evidence="3">The sequence shown here is derived from an EMBL/GenBank/DDBJ whole genome shotgun (WGS) entry which is preliminary data.</text>
</comment>
<sequence length="207" mass="23271">MSLFSNTSPRKSKAGVHKKKTLLSYQQCYQGVNAEIISDSMSFQLDGPHIKAFAQRNPDSTAFMERGNDHRIKRVFVCPPFANKSLEIVKLKSISMDTSMDETMSQPSYPSEINPIAFDEAANTTNGTHWLHPNAAAVLFKLEKTQHKCKNTSTIQESAPRIQATSAPTERVFSAASMLIEKRRNRLDPELAGKMLFVAQNWDLHEK</sequence>
<feature type="domain" description="HAT C-terminal dimerisation" evidence="1">
    <location>
        <begin position="142"/>
        <end position="201"/>
    </location>
</feature>
<dbReference type="InterPro" id="IPR008906">
    <property type="entry name" value="HATC_C_dom"/>
</dbReference>
<reference evidence="3" key="1">
    <citation type="journal article" date="2021" name="Sci. Rep.">
        <title>Diploid genomic architecture of Nitzschia inconspicua, an elite biomass production diatom.</title>
        <authorList>
            <person name="Oliver A."/>
            <person name="Podell S."/>
            <person name="Pinowska A."/>
            <person name="Traller J.C."/>
            <person name="Smith S.R."/>
            <person name="McClure R."/>
            <person name="Beliaev A."/>
            <person name="Bohutskyi P."/>
            <person name="Hill E.A."/>
            <person name="Rabines A."/>
            <person name="Zheng H."/>
            <person name="Allen L.Z."/>
            <person name="Kuo A."/>
            <person name="Grigoriev I.V."/>
            <person name="Allen A.E."/>
            <person name="Hazlebeck D."/>
            <person name="Allen E.E."/>
        </authorList>
    </citation>
    <scope>NUCLEOTIDE SEQUENCE</scope>
    <source>
        <strain evidence="3">Hildebrandi</strain>
    </source>
</reference>
<dbReference type="Proteomes" id="UP000693970">
    <property type="component" value="Unassembled WGS sequence"/>
</dbReference>
<proteinExistence type="predicted"/>
<name>A0A9K3PVI1_9STRA</name>
<evidence type="ECO:0000313" key="2">
    <source>
        <dbReference type="EMBL" id="KAG7337246.1"/>
    </source>
</evidence>
<dbReference type="EMBL" id="JAGRRH010000090">
    <property type="protein sequence ID" value="KAG7337246.1"/>
    <property type="molecule type" value="Genomic_DNA"/>
</dbReference>
<evidence type="ECO:0000313" key="4">
    <source>
        <dbReference type="Proteomes" id="UP000693970"/>
    </source>
</evidence>
<keyword evidence="4" id="KW-1185">Reference proteome</keyword>
<reference evidence="3" key="2">
    <citation type="submission" date="2021-04" db="EMBL/GenBank/DDBJ databases">
        <authorList>
            <person name="Podell S."/>
        </authorList>
    </citation>
    <scope>NUCLEOTIDE SEQUENCE</scope>
    <source>
        <strain evidence="3">Hildebrandi</strain>
    </source>
</reference>
<evidence type="ECO:0000313" key="3">
    <source>
        <dbReference type="EMBL" id="KAG7361213.1"/>
    </source>
</evidence>
<dbReference type="Pfam" id="PF05699">
    <property type="entry name" value="Dimer_Tnp_hAT"/>
    <property type="match status" value="1"/>
</dbReference>
<dbReference type="AlphaFoldDB" id="A0A9K3PVI1"/>
<evidence type="ECO:0000259" key="1">
    <source>
        <dbReference type="Pfam" id="PF05699"/>
    </source>
</evidence>